<accession>A0A445KLT1</accession>
<reference evidence="1 2" key="1">
    <citation type="submission" date="2018-09" db="EMBL/GenBank/DDBJ databases">
        <title>A high-quality reference genome of wild soybean provides a powerful tool to mine soybean genomes.</title>
        <authorList>
            <person name="Xie M."/>
            <person name="Chung C.Y.L."/>
            <person name="Li M.-W."/>
            <person name="Wong F.-L."/>
            <person name="Chan T.-F."/>
            <person name="Lam H.-M."/>
        </authorList>
    </citation>
    <scope>NUCLEOTIDE SEQUENCE [LARGE SCALE GENOMIC DNA]</scope>
    <source>
        <strain evidence="2">cv. W05</strain>
        <tissue evidence="1">Hypocotyl of etiolated seedlings</tissue>
    </source>
</reference>
<dbReference type="EMBL" id="QZWG01000005">
    <property type="protein sequence ID" value="RZC11847.1"/>
    <property type="molecule type" value="Genomic_DNA"/>
</dbReference>
<protein>
    <submittedName>
        <fullName evidence="1">Uncharacterized protein</fullName>
    </submittedName>
</protein>
<evidence type="ECO:0000313" key="2">
    <source>
        <dbReference type="Proteomes" id="UP000289340"/>
    </source>
</evidence>
<name>A0A445KLT1_GLYSO</name>
<proteinExistence type="predicted"/>
<keyword evidence="2" id="KW-1185">Reference proteome</keyword>
<feature type="non-terminal residue" evidence="1">
    <location>
        <position position="1"/>
    </location>
</feature>
<dbReference type="AlphaFoldDB" id="A0A445KLT1"/>
<gene>
    <name evidence="1" type="ORF">D0Y65_011880</name>
</gene>
<sequence>FLFLTVNSIPWTETYRLPMVYGVLNVGRVLLRVCFLQLKGLGLSSTSRIVRGLFGLAEMHLVGEASLFTSRQ</sequence>
<organism evidence="1 2">
    <name type="scientific">Glycine soja</name>
    <name type="common">Wild soybean</name>
    <dbReference type="NCBI Taxonomy" id="3848"/>
    <lineage>
        <taxon>Eukaryota</taxon>
        <taxon>Viridiplantae</taxon>
        <taxon>Streptophyta</taxon>
        <taxon>Embryophyta</taxon>
        <taxon>Tracheophyta</taxon>
        <taxon>Spermatophyta</taxon>
        <taxon>Magnoliopsida</taxon>
        <taxon>eudicotyledons</taxon>
        <taxon>Gunneridae</taxon>
        <taxon>Pentapetalae</taxon>
        <taxon>rosids</taxon>
        <taxon>fabids</taxon>
        <taxon>Fabales</taxon>
        <taxon>Fabaceae</taxon>
        <taxon>Papilionoideae</taxon>
        <taxon>50 kb inversion clade</taxon>
        <taxon>NPAAA clade</taxon>
        <taxon>indigoferoid/millettioid clade</taxon>
        <taxon>Phaseoleae</taxon>
        <taxon>Glycine</taxon>
        <taxon>Glycine subgen. Soja</taxon>
    </lineage>
</organism>
<evidence type="ECO:0000313" key="1">
    <source>
        <dbReference type="EMBL" id="RZC11847.1"/>
    </source>
</evidence>
<dbReference type="Proteomes" id="UP000289340">
    <property type="component" value="Chromosome 5"/>
</dbReference>
<comment type="caution">
    <text evidence="1">The sequence shown here is derived from an EMBL/GenBank/DDBJ whole genome shotgun (WGS) entry which is preliminary data.</text>
</comment>